<dbReference type="EMBL" id="KV441553">
    <property type="protein sequence ID" value="OAG04818.1"/>
    <property type="molecule type" value="Genomic_DNA"/>
</dbReference>
<evidence type="ECO:0000313" key="4">
    <source>
        <dbReference type="EMBL" id="OAG04818.1"/>
    </source>
</evidence>
<dbReference type="PROSITE" id="PS00463">
    <property type="entry name" value="ZN2_CY6_FUNGAL_1"/>
    <property type="match status" value="1"/>
</dbReference>
<dbReference type="GeneID" id="28770975"/>
<dbReference type="OrthoDB" id="3546279at2759"/>
<dbReference type="InterPro" id="IPR036864">
    <property type="entry name" value="Zn2-C6_fun-type_DNA-bd_sf"/>
</dbReference>
<gene>
    <name evidence="4" type="ORF">CC84DRAFT_804224</name>
</gene>
<dbReference type="PANTHER" id="PTHR47657:SF7">
    <property type="entry name" value="STEROL REGULATORY ELEMENT-BINDING PROTEIN ECM22"/>
    <property type="match status" value="1"/>
</dbReference>
<dbReference type="AlphaFoldDB" id="A0A177CDH4"/>
<evidence type="ECO:0000313" key="5">
    <source>
        <dbReference type="Proteomes" id="UP000077069"/>
    </source>
</evidence>
<keyword evidence="5" id="KW-1185">Reference proteome</keyword>
<dbReference type="STRING" id="1460663.A0A177CDH4"/>
<evidence type="ECO:0000259" key="3">
    <source>
        <dbReference type="PROSITE" id="PS50048"/>
    </source>
</evidence>
<dbReference type="GO" id="GO:0008270">
    <property type="term" value="F:zinc ion binding"/>
    <property type="evidence" value="ECO:0007669"/>
    <property type="project" value="InterPro"/>
</dbReference>
<dbReference type="CDD" id="cd00067">
    <property type="entry name" value="GAL4"/>
    <property type="match status" value="1"/>
</dbReference>
<dbReference type="PANTHER" id="PTHR47657">
    <property type="entry name" value="STEROL REGULATORY ELEMENT-BINDING PROTEIN ECM22"/>
    <property type="match status" value="1"/>
</dbReference>
<dbReference type="SUPFAM" id="SSF57701">
    <property type="entry name" value="Zn2/Cys6 DNA-binding domain"/>
    <property type="match status" value="1"/>
</dbReference>
<evidence type="ECO:0000256" key="2">
    <source>
        <dbReference type="SAM" id="MobiDB-lite"/>
    </source>
</evidence>
<feature type="region of interest" description="Disordered" evidence="2">
    <location>
        <begin position="48"/>
        <end position="67"/>
    </location>
</feature>
<sequence length="462" mass="52365">MPRKKQGLRSYHHKSRNGCMQCKRRRVKCGMQQPACANCSRRNEICEYPPPVDDGSTTPPPSERSSEINSWAVGPQLEYHDTVSSSAGLATHASPPFLPDFQSNPTDSDAPYCPRTRKLLDGLLGAGSWFSAPETVLWTDSIAKAAPKYPYLQHCVQAIAHMKHHNLSGLRWPSTSAYQHHLLASRIFRETTHYVDGDNWMAVLAFAIIMLIFQFGSQINCDEEHFNIIETLQALRNTLQIEEAAREYFHRTEFWKLIQARTSVPILPDLKMRSAMHSLSFAVLNVFQEINSCNDGTGPGRINRQAFMELEKWAVECQGRPIRWDQYQEWPRRVFPEFLDLVAGGDDTALLILIHWTAIMSRSSKPFVKAWAVRAGLSTVNRLKGNWHEQLAWPLEVFIEPMASENAPRQLETVPLFLQLPSYTGPDQTPVSDPQRFGDPHGFPMIPDDVAGMPMYPCSSSM</sequence>
<name>A0A177CDH4_9PLEO</name>
<dbReference type="GO" id="GO:0000981">
    <property type="term" value="F:DNA-binding transcription factor activity, RNA polymerase II-specific"/>
    <property type="evidence" value="ECO:0007669"/>
    <property type="project" value="InterPro"/>
</dbReference>
<dbReference type="RefSeq" id="XP_018035183.1">
    <property type="nucleotide sequence ID" value="XM_018187489.1"/>
</dbReference>
<feature type="compositionally biased region" description="Pro residues" evidence="2">
    <location>
        <begin position="48"/>
        <end position="62"/>
    </location>
</feature>
<dbReference type="Proteomes" id="UP000077069">
    <property type="component" value="Unassembled WGS sequence"/>
</dbReference>
<reference evidence="4 5" key="1">
    <citation type="submission" date="2016-05" db="EMBL/GenBank/DDBJ databases">
        <title>Comparative analysis of secretome profiles of manganese(II)-oxidizing ascomycete fungi.</title>
        <authorList>
            <consortium name="DOE Joint Genome Institute"/>
            <person name="Zeiner C.A."/>
            <person name="Purvine S.O."/>
            <person name="Zink E.M."/>
            <person name="Wu S."/>
            <person name="Pasa-Tolic L."/>
            <person name="Chaput D.L."/>
            <person name="Haridas S."/>
            <person name="Grigoriev I.V."/>
            <person name="Santelli C.M."/>
            <person name="Hansel C.M."/>
        </authorList>
    </citation>
    <scope>NUCLEOTIDE SEQUENCE [LARGE SCALE GENOMIC DNA]</scope>
    <source>
        <strain evidence="4 5">AP3s5-JAC2a</strain>
    </source>
</reference>
<organism evidence="4 5">
    <name type="scientific">Paraphaeosphaeria sporulosa</name>
    <dbReference type="NCBI Taxonomy" id="1460663"/>
    <lineage>
        <taxon>Eukaryota</taxon>
        <taxon>Fungi</taxon>
        <taxon>Dikarya</taxon>
        <taxon>Ascomycota</taxon>
        <taxon>Pezizomycotina</taxon>
        <taxon>Dothideomycetes</taxon>
        <taxon>Pleosporomycetidae</taxon>
        <taxon>Pleosporales</taxon>
        <taxon>Massarineae</taxon>
        <taxon>Didymosphaeriaceae</taxon>
        <taxon>Paraphaeosphaeria</taxon>
    </lineage>
</organism>
<feature type="domain" description="Zn(2)-C6 fungal-type" evidence="3">
    <location>
        <begin position="18"/>
        <end position="48"/>
    </location>
</feature>
<dbReference type="SMART" id="SM00066">
    <property type="entry name" value="GAL4"/>
    <property type="match status" value="1"/>
</dbReference>
<protein>
    <recommendedName>
        <fullName evidence="3">Zn(2)-C6 fungal-type domain-containing protein</fullName>
    </recommendedName>
</protein>
<dbReference type="PROSITE" id="PS50048">
    <property type="entry name" value="ZN2_CY6_FUNGAL_2"/>
    <property type="match status" value="1"/>
</dbReference>
<dbReference type="InterPro" id="IPR052400">
    <property type="entry name" value="Zn2-C6_fungal_TF"/>
</dbReference>
<proteinExistence type="predicted"/>
<dbReference type="InterPro" id="IPR001138">
    <property type="entry name" value="Zn2Cys6_DnaBD"/>
</dbReference>
<dbReference type="Gene3D" id="4.10.240.10">
    <property type="entry name" value="Zn(2)-C6 fungal-type DNA-binding domain"/>
    <property type="match status" value="1"/>
</dbReference>
<accession>A0A177CDH4</accession>
<evidence type="ECO:0000256" key="1">
    <source>
        <dbReference type="ARBA" id="ARBA00023242"/>
    </source>
</evidence>
<dbReference type="Pfam" id="PF00172">
    <property type="entry name" value="Zn_clus"/>
    <property type="match status" value="1"/>
</dbReference>
<dbReference type="InParanoid" id="A0A177CDH4"/>
<keyword evidence="1" id="KW-0539">Nucleus</keyword>